<keyword evidence="4" id="KW-0808">Transferase</keyword>
<dbReference type="InterPro" id="IPR000225">
    <property type="entry name" value="Armadillo"/>
</dbReference>
<dbReference type="PANTHER" id="PTHR23315">
    <property type="entry name" value="U BOX DOMAIN-CONTAINING"/>
    <property type="match status" value="1"/>
</dbReference>
<dbReference type="InterPro" id="IPR016024">
    <property type="entry name" value="ARM-type_fold"/>
</dbReference>
<evidence type="ECO:0000313" key="10">
    <source>
        <dbReference type="EMBL" id="MBX15319.1"/>
    </source>
</evidence>
<dbReference type="PANTHER" id="PTHR23315:SF240">
    <property type="entry name" value="U-BOX DOMAIN-CONTAINING PROTEIN 5"/>
    <property type="match status" value="1"/>
</dbReference>
<dbReference type="AlphaFoldDB" id="A0A2P2LBI2"/>
<keyword evidence="5" id="KW-0677">Repeat</keyword>
<dbReference type="PROSITE" id="PS50176">
    <property type="entry name" value="ARM_REPEAT"/>
    <property type="match status" value="1"/>
</dbReference>
<evidence type="ECO:0000256" key="2">
    <source>
        <dbReference type="ARBA" id="ARBA00004906"/>
    </source>
</evidence>
<feature type="compositionally biased region" description="Basic and acidic residues" evidence="8">
    <location>
        <begin position="221"/>
        <end position="233"/>
    </location>
</feature>
<proteinExistence type="predicted"/>
<dbReference type="SUPFAM" id="SSF48371">
    <property type="entry name" value="ARM repeat"/>
    <property type="match status" value="1"/>
</dbReference>
<evidence type="ECO:0000256" key="3">
    <source>
        <dbReference type="ARBA" id="ARBA00012483"/>
    </source>
</evidence>
<accession>A0A2P2LBI2</accession>
<dbReference type="EMBL" id="GGEC01034835">
    <property type="protein sequence ID" value="MBX15319.1"/>
    <property type="molecule type" value="Transcribed_RNA"/>
</dbReference>
<evidence type="ECO:0000256" key="1">
    <source>
        <dbReference type="ARBA" id="ARBA00000900"/>
    </source>
</evidence>
<dbReference type="SUPFAM" id="SSF57850">
    <property type="entry name" value="RING/U-box"/>
    <property type="match status" value="1"/>
</dbReference>
<feature type="repeat" description="ARM" evidence="7">
    <location>
        <begin position="549"/>
        <end position="581"/>
    </location>
</feature>
<comment type="pathway">
    <text evidence="2">Protein modification; protein ubiquitination.</text>
</comment>
<keyword evidence="6" id="KW-0833">Ubl conjugation pathway</keyword>
<organism evidence="10">
    <name type="scientific">Rhizophora mucronata</name>
    <name type="common">Asiatic mangrove</name>
    <dbReference type="NCBI Taxonomy" id="61149"/>
    <lineage>
        <taxon>Eukaryota</taxon>
        <taxon>Viridiplantae</taxon>
        <taxon>Streptophyta</taxon>
        <taxon>Embryophyta</taxon>
        <taxon>Tracheophyta</taxon>
        <taxon>Spermatophyta</taxon>
        <taxon>Magnoliopsida</taxon>
        <taxon>eudicotyledons</taxon>
        <taxon>Gunneridae</taxon>
        <taxon>Pentapetalae</taxon>
        <taxon>rosids</taxon>
        <taxon>fabids</taxon>
        <taxon>Malpighiales</taxon>
        <taxon>Rhizophoraceae</taxon>
        <taxon>Rhizophora</taxon>
    </lineage>
</organism>
<dbReference type="SMART" id="SM00504">
    <property type="entry name" value="Ubox"/>
    <property type="match status" value="1"/>
</dbReference>
<dbReference type="UniPathway" id="UPA00143"/>
<comment type="catalytic activity">
    <reaction evidence="1">
        <text>S-ubiquitinyl-[E2 ubiquitin-conjugating enzyme]-L-cysteine + [acceptor protein]-L-lysine = [E2 ubiquitin-conjugating enzyme]-L-cysteine + N(6)-ubiquitinyl-[acceptor protein]-L-lysine.</text>
        <dbReference type="EC" id="2.3.2.27"/>
    </reaction>
</comment>
<sequence>MGTDAGEVVETFPWCYSCKVHQSICRELRKVVDRIEKLLPNIEAARPRCQSGIQVLCLLNDALDRAKQVLEHCSESSKLYLALNGNVIVSRCQKSRNLLEQSLGQIQTMVPVILAAEISQVIDDLRMAKFVLEHSEEEAGKAVRELLQKDTSTSNVAEHEIKVICFAASRLRITTPKDLLIEKRSIKKLVNKVSGNDHTKKKILIYLLHLLKKYGNSILGERGDNPNSQHEELSADGSSVSSQAAEVQPCTGCEQTVPEAEMSNIPPAPPEEFKCPISMRLMYDPVVIASGQTYERIWIQKWFDEGNDTCPKTHMRLDHHSLMPNTTLKDLISKWCEKHGVTILDANIQAFRSLDTSSTSVASIGISMNDLHLPLDISNVSLGSSNGSYCSDSPRTKIAERSNLMFMQRNNDYGGFPSCANTNKTCLDFLSRLAKLGWESKCKAVEDVKSHLEDNVHLFHHISYENFVEPLIRFLRDAKYQHDARAQRAGSQLLLAFVSRKRSGISWLHEDTFDLLASMLDSELIEEALAIVEVLSSKKDSSSKITASGALVYILRILDSEREEFQERAVRILHNLSSNNEACSQILSLNFIPKLVPFINQGQLASCCLGLLKNLCDIEDARVSVAETNGCVAAIAKLLESESCEEQEHAVAILLSLCSQRVQYCNLVMDEGVIPSLFDISVNGSERGKASAVELLRQLRGVEFDNDQKCSGYNLNITENSHQRQEKKTSSRKTKFLGMNLFSSRKSSPLH</sequence>
<feature type="domain" description="U-box" evidence="9">
    <location>
        <begin position="268"/>
        <end position="342"/>
    </location>
</feature>
<evidence type="ECO:0000256" key="8">
    <source>
        <dbReference type="SAM" id="MobiDB-lite"/>
    </source>
</evidence>
<dbReference type="InterPro" id="IPR013083">
    <property type="entry name" value="Znf_RING/FYVE/PHD"/>
</dbReference>
<dbReference type="PROSITE" id="PS51698">
    <property type="entry name" value="U_BOX"/>
    <property type="match status" value="1"/>
</dbReference>
<dbReference type="EC" id="2.3.2.27" evidence="3"/>
<protein>
    <recommendedName>
        <fullName evidence="3">RING-type E3 ubiquitin transferase</fullName>
        <ecNumber evidence="3">2.3.2.27</ecNumber>
    </recommendedName>
</protein>
<evidence type="ECO:0000256" key="5">
    <source>
        <dbReference type="ARBA" id="ARBA00022737"/>
    </source>
</evidence>
<dbReference type="InterPro" id="IPR011989">
    <property type="entry name" value="ARM-like"/>
</dbReference>
<dbReference type="Gene3D" id="3.30.40.10">
    <property type="entry name" value="Zinc/RING finger domain, C3HC4 (zinc finger)"/>
    <property type="match status" value="1"/>
</dbReference>
<dbReference type="GO" id="GO:0016567">
    <property type="term" value="P:protein ubiquitination"/>
    <property type="evidence" value="ECO:0007669"/>
    <property type="project" value="UniProtKB-UniPathway"/>
</dbReference>
<name>A0A2P2LBI2_RHIMU</name>
<dbReference type="InterPro" id="IPR045210">
    <property type="entry name" value="RING-Ubox_PUB"/>
</dbReference>
<dbReference type="FunFam" id="3.30.40.10:FF:000114">
    <property type="entry name" value="RING-type E3 ubiquitin transferase"/>
    <property type="match status" value="1"/>
</dbReference>
<dbReference type="InterPro" id="IPR003613">
    <property type="entry name" value="Ubox_domain"/>
</dbReference>
<evidence type="ECO:0000259" key="9">
    <source>
        <dbReference type="PROSITE" id="PS51698"/>
    </source>
</evidence>
<evidence type="ECO:0000256" key="6">
    <source>
        <dbReference type="ARBA" id="ARBA00022786"/>
    </source>
</evidence>
<dbReference type="CDD" id="cd16664">
    <property type="entry name" value="RING-Ubox_PUB"/>
    <property type="match status" value="1"/>
</dbReference>
<dbReference type="Gene3D" id="1.25.10.10">
    <property type="entry name" value="Leucine-rich Repeat Variant"/>
    <property type="match status" value="2"/>
</dbReference>
<dbReference type="Pfam" id="PF04564">
    <property type="entry name" value="U-box"/>
    <property type="match status" value="1"/>
</dbReference>
<reference evidence="10" key="1">
    <citation type="submission" date="2018-02" db="EMBL/GenBank/DDBJ databases">
        <title>Rhizophora mucronata_Transcriptome.</title>
        <authorList>
            <person name="Meera S.P."/>
            <person name="Sreeshan A."/>
            <person name="Augustine A."/>
        </authorList>
    </citation>
    <scope>NUCLEOTIDE SEQUENCE</scope>
    <source>
        <tissue evidence="10">Leaf</tissue>
    </source>
</reference>
<feature type="compositionally biased region" description="Polar residues" evidence="8">
    <location>
        <begin position="236"/>
        <end position="245"/>
    </location>
</feature>
<evidence type="ECO:0000256" key="7">
    <source>
        <dbReference type="PROSITE-ProRule" id="PRU00259"/>
    </source>
</evidence>
<evidence type="ECO:0000256" key="4">
    <source>
        <dbReference type="ARBA" id="ARBA00022679"/>
    </source>
</evidence>
<feature type="region of interest" description="Disordered" evidence="8">
    <location>
        <begin position="221"/>
        <end position="245"/>
    </location>
</feature>
<dbReference type="GO" id="GO:0061630">
    <property type="term" value="F:ubiquitin protein ligase activity"/>
    <property type="evidence" value="ECO:0007669"/>
    <property type="project" value="UniProtKB-EC"/>
</dbReference>